<sequence length="43" mass="4646">MPKSTFRVLACEARPALLVLFACFSRNLTPSQHTPLMKLGGAA</sequence>
<dbReference type="Proteomes" id="UP000245838">
    <property type="component" value="Plasmid psg2"/>
</dbReference>
<evidence type="ECO:0000313" key="1">
    <source>
        <dbReference type="EMBL" id="CRL46926.1"/>
    </source>
</evidence>
<gene>
    <name evidence="1" type="ORF">SGGMMB4_05898</name>
</gene>
<dbReference type="EMBL" id="LN854559">
    <property type="protein sequence ID" value="CRL46926.1"/>
    <property type="molecule type" value="Genomic_DNA"/>
</dbReference>
<dbReference type="AlphaFoldDB" id="A0A193QP25"/>
<name>A0A193QP25_SODGM</name>
<reference evidence="2" key="1">
    <citation type="submission" date="2015-05" db="EMBL/GenBank/DDBJ databases">
        <authorList>
            <person name="Goodhead I."/>
        </authorList>
    </citation>
    <scope>NUCLEOTIDE SEQUENCE [LARGE SCALE GENOMIC DNA]</scope>
    <source>
        <strain evidence="2">morsitans</strain>
        <plasmid evidence="2">psg2</plasmid>
    </source>
</reference>
<proteinExistence type="predicted"/>
<geneLocation type="plasmid" evidence="2">
    <name>psg2</name>
</geneLocation>
<organism evidence="1 2">
    <name type="scientific">Sodalis glossinidius (strain morsitans)</name>
    <dbReference type="NCBI Taxonomy" id="343509"/>
    <lineage>
        <taxon>Bacteria</taxon>
        <taxon>Pseudomonadati</taxon>
        <taxon>Pseudomonadota</taxon>
        <taxon>Gammaproteobacteria</taxon>
        <taxon>Enterobacterales</taxon>
        <taxon>Bruguierivoracaceae</taxon>
        <taxon>Sodalis</taxon>
    </lineage>
</organism>
<protein>
    <submittedName>
        <fullName evidence="1">Uncharacterized protein</fullName>
    </submittedName>
</protein>
<accession>A0A193QP25</accession>
<evidence type="ECO:0000313" key="2">
    <source>
        <dbReference type="Proteomes" id="UP000245838"/>
    </source>
</evidence>